<gene>
    <name evidence="1" type="ORF">M9980_12320</name>
</gene>
<dbReference type="EMBL" id="CP098401">
    <property type="protein sequence ID" value="URW75311.1"/>
    <property type="molecule type" value="Genomic_DNA"/>
</dbReference>
<accession>A0ABY4TSD9</accession>
<sequence>MDLSFARSQNFARSLGTHVTVLPVELAVLLVGVVSRQAASPTARVQALLSRGASAHARLAPRAGAFDAATAQALTRWQQE</sequence>
<evidence type="ECO:0000313" key="1">
    <source>
        <dbReference type="EMBL" id="URW75311.1"/>
    </source>
</evidence>
<evidence type="ECO:0000313" key="2">
    <source>
        <dbReference type="Proteomes" id="UP001055580"/>
    </source>
</evidence>
<organism evidence="1 2">
    <name type="scientific">Sphingomonas donggukensis</name>
    <dbReference type="NCBI Taxonomy" id="2949093"/>
    <lineage>
        <taxon>Bacteria</taxon>
        <taxon>Pseudomonadati</taxon>
        <taxon>Pseudomonadota</taxon>
        <taxon>Alphaproteobacteria</taxon>
        <taxon>Sphingomonadales</taxon>
        <taxon>Sphingomonadaceae</taxon>
        <taxon>Sphingomonas</taxon>
    </lineage>
</organism>
<evidence type="ECO:0008006" key="3">
    <source>
        <dbReference type="Google" id="ProtNLM"/>
    </source>
</evidence>
<protein>
    <recommendedName>
        <fullName evidence="3">Peptidoglycan binding-like domain-containing protein</fullName>
    </recommendedName>
</protein>
<keyword evidence="2" id="KW-1185">Reference proteome</keyword>
<proteinExistence type="predicted"/>
<reference evidence="1" key="1">
    <citation type="submission" date="2022-05" db="EMBL/GenBank/DDBJ databases">
        <title>Sphingomonas sp. strain RMG20 Genome sequencing and assembly.</title>
        <authorList>
            <person name="Kim I."/>
        </authorList>
    </citation>
    <scope>NUCLEOTIDE SEQUENCE</scope>
    <source>
        <strain evidence="1">RMG20</strain>
    </source>
</reference>
<name>A0ABY4TSD9_9SPHN</name>
<dbReference type="RefSeq" id="WP_250751345.1">
    <property type="nucleotide sequence ID" value="NZ_CP098401.1"/>
</dbReference>
<dbReference type="Proteomes" id="UP001055580">
    <property type="component" value="Chromosome"/>
</dbReference>